<dbReference type="InterPro" id="IPR008974">
    <property type="entry name" value="TRAF-like"/>
</dbReference>
<gene>
    <name evidence="8" type="ORF">KQX54_012537</name>
</gene>
<evidence type="ECO:0000259" key="6">
    <source>
        <dbReference type="PROSITE" id="PS50097"/>
    </source>
</evidence>
<feature type="domain" description="MATH" evidence="7">
    <location>
        <begin position="14"/>
        <end position="161"/>
    </location>
</feature>
<dbReference type="GO" id="GO:0005634">
    <property type="term" value="C:nucleus"/>
    <property type="evidence" value="ECO:0007669"/>
    <property type="project" value="UniProtKB-SubCell"/>
</dbReference>
<dbReference type="Pfam" id="PF00651">
    <property type="entry name" value="BTB"/>
    <property type="match status" value="2"/>
</dbReference>
<keyword evidence="5" id="KW-0539">Nucleus</keyword>
<evidence type="ECO:0000313" key="9">
    <source>
        <dbReference type="Proteomes" id="UP000826195"/>
    </source>
</evidence>
<dbReference type="Gene3D" id="2.60.210.10">
    <property type="entry name" value="Apoptosis, Tumor Necrosis Factor Receptor Associated Protein 2, Chain A"/>
    <property type="match status" value="2"/>
</dbReference>
<evidence type="ECO:0000256" key="2">
    <source>
        <dbReference type="ARBA" id="ARBA00004906"/>
    </source>
</evidence>
<proteinExistence type="inferred from homology"/>
<dbReference type="InterPro" id="IPR056423">
    <property type="entry name" value="BACK_BPM_SPOP"/>
</dbReference>
<evidence type="ECO:0000256" key="4">
    <source>
        <dbReference type="ARBA" id="ARBA00022786"/>
    </source>
</evidence>
<comment type="similarity">
    <text evidence="3">Belongs to the Tdpoz family.</text>
</comment>
<dbReference type="SUPFAM" id="SSF49599">
    <property type="entry name" value="TRAF domain-like"/>
    <property type="match status" value="2"/>
</dbReference>
<dbReference type="SMART" id="SM00225">
    <property type="entry name" value="BTB"/>
    <property type="match status" value="2"/>
</dbReference>
<dbReference type="CDD" id="cd18186">
    <property type="entry name" value="BTB_POZ_ZBTB_KLHL-like"/>
    <property type="match status" value="1"/>
</dbReference>
<dbReference type="Proteomes" id="UP000826195">
    <property type="component" value="Unassembled WGS sequence"/>
</dbReference>
<evidence type="ECO:0000256" key="5">
    <source>
        <dbReference type="ARBA" id="ARBA00023242"/>
    </source>
</evidence>
<reference evidence="8 9" key="1">
    <citation type="journal article" date="2021" name="J. Hered.">
        <title>A chromosome-level genome assembly of the parasitoid wasp, Cotesia glomerata (Hymenoptera: Braconidae).</title>
        <authorList>
            <person name="Pinto B.J."/>
            <person name="Weis J.J."/>
            <person name="Gamble T."/>
            <person name="Ode P.J."/>
            <person name="Paul R."/>
            <person name="Zaspel J.M."/>
        </authorList>
    </citation>
    <scope>NUCLEOTIDE SEQUENCE [LARGE SCALE GENOMIC DNA]</scope>
    <source>
        <strain evidence="8">CgM1</strain>
    </source>
</reference>
<keyword evidence="9" id="KW-1185">Reference proteome</keyword>
<evidence type="ECO:0000256" key="3">
    <source>
        <dbReference type="ARBA" id="ARBA00010846"/>
    </source>
</evidence>
<dbReference type="Pfam" id="PF22486">
    <property type="entry name" value="MATH_2"/>
    <property type="match status" value="1"/>
</dbReference>
<dbReference type="InterPro" id="IPR000210">
    <property type="entry name" value="BTB/POZ_dom"/>
</dbReference>
<comment type="pathway">
    <text evidence="2">Protein modification; protein ubiquitination.</text>
</comment>
<comment type="caution">
    <text evidence="8">The sequence shown here is derived from an EMBL/GenBank/DDBJ whole genome shotgun (WGS) entry which is preliminary data.</text>
</comment>
<dbReference type="PROSITE" id="PS50097">
    <property type="entry name" value="BTB"/>
    <property type="match status" value="1"/>
</dbReference>
<organism evidence="8 9">
    <name type="scientific">Cotesia glomerata</name>
    <name type="common">Lepidopteran parasitic wasp</name>
    <name type="synonym">Apanteles glomeratus</name>
    <dbReference type="NCBI Taxonomy" id="32391"/>
    <lineage>
        <taxon>Eukaryota</taxon>
        <taxon>Metazoa</taxon>
        <taxon>Ecdysozoa</taxon>
        <taxon>Arthropoda</taxon>
        <taxon>Hexapoda</taxon>
        <taxon>Insecta</taxon>
        <taxon>Pterygota</taxon>
        <taxon>Neoptera</taxon>
        <taxon>Endopterygota</taxon>
        <taxon>Hymenoptera</taxon>
        <taxon>Apocrita</taxon>
        <taxon>Ichneumonoidea</taxon>
        <taxon>Braconidae</taxon>
        <taxon>Microgastrinae</taxon>
        <taxon>Cotesia</taxon>
    </lineage>
</organism>
<dbReference type="Gene3D" id="1.25.40.420">
    <property type="match status" value="1"/>
</dbReference>
<evidence type="ECO:0000313" key="8">
    <source>
        <dbReference type="EMBL" id="KAH0557880.1"/>
    </source>
</evidence>
<accession>A0AAV7IR16</accession>
<feature type="domain" description="BTB" evidence="6">
    <location>
        <begin position="197"/>
        <end position="266"/>
    </location>
</feature>
<name>A0AAV7IR16_COTGL</name>
<comment type="subcellular location">
    <subcellularLocation>
        <location evidence="1">Nucleus</location>
    </subcellularLocation>
</comment>
<dbReference type="InterPro" id="IPR002083">
    <property type="entry name" value="MATH/TRAF_dom"/>
</dbReference>
<dbReference type="GO" id="GO:0030163">
    <property type="term" value="P:protein catabolic process"/>
    <property type="evidence" value="ECO:0007669"/>
    <property type="project" value="UniProtKB-ARBA"/>
</dbReference>
<keyword evidence="4" id="KW-0833">Ubl conjugation pathway</keyword>
<dbReference type="PROSITE" id="PS50144">
    <property type="entry name" value="MATH"/>
    <property type="match status" value="1"/>
</dbReference>
<dbReference type="EMBL" id="JAHXZJ010000747">
    <property type="protein sequence ID" value="KAH0557880.1"/>
    <property type="molecule type" value="Genomic_DNA"/>
</dbReference>
<dbReference type="AlphaFoldDB" id="A0AAV7IR16"/>
<dbReference type="Pfam" id="PF24570">
    <property type="entry name" value="BACK_BPM_SPOP"/>
    <property type="match status" value="1"/>
</dbReference>
<evidence type="ECO:0000256" key="1">
    <source>
        <dbReference type="ARBA" id="ARBA00004123"/>
    </source>
</evidence>
<dbReference type="InterPro" id="IPR011333">
    <property type="entry name" value="SKP1/BTB/POZ_sf"/>
</dbReference>
<protein>
    <submittedName>
        <fullName evidence="8">Uncharacterized protein</fullName>
    </submittedName>
</protein>
<evidence type="ECO:0000259" key="7">
    <source>
        <dbReference type="PROSITE" id="PS50144"/>
    </source>
</evidence>
<sequence>MRLVKSYTFIKKQVITYEWRINDVSSYIETTGGNVEYKLNLDSPKFATGTGDEEIKWNLRLNSENEQSEDKSWIALSLHCTLAKKLNANSVHYGRRFDVKAMYHLFIINNKNERVNVTEFRKWFENGNDSYVHAEFVKKEDLEEKKGDLLPSDLLTIGIELTIYGDPTNYSTSITLEKPPSHVVADYQRLLERKEGCDVVMKVGDEVFQAHKTILMARSEMFFKLFTLATEEENNTGEMLTLTDIEPKIFESLLEFIYTDQVSDIDFVVEDLLKAADEYLLDSLKDLCAKSLLKQLKVDNAIQVLSLAERHNVPQLSKHVTEFIVCNVEDVMKTPGFKVMEKSNPSLALILFKKFATLKAVGTFLVADSVNYVMEETNSRLAVKRSLTDVAKHTCYFEWRINGMSSYLENFHDDVYPDDEEVLHSAIFSTGSAVGDEWCHKMTVNDERFIETVIIELDSVGQFDCGVKIEFTLFILDNEYQKAKRVEFKKTFKSKDYFDFAIETSRSQLLENKNKLMPNDTLTVCAELTLFETNNSCFYDTMQIGPKRQRITDDYKDLYKKEQDTDVVIKDGNQENLFIIPDIDPDTFDNILQFIYTDQVNDLDDNPENLFKAANKLKLEKLRQMCL</sequence>
<dbReference type="SUPFAM" id="SSF54695">
    <property type="entry name" value="POZ domain"/>
    <property type="match status" value="2"/>
</dbReference>
<dbReference type="Gene3D" id="3.30.710.10">
    <property type="entry name" value="Potassium Channel Kv1.1, Chain A"/>
    <property type="match status" value="2"/>
</dbReference>
<dbReference type="PANTHER" id="PTHR24413">
    <property type="entry name" value="SPECKLE-TYPE POZ PROTEIN"/>
    <property type="match status" value="1"/>
</dbReference>